<accession>A0A1I0UXC9</accession>
<dbReference type="InterPro" id="IPR000257">
    <property type="entry name" value="Uroporphyrinogen_deCOase"/>
</dbReference>
<gene>
    <name evidence="2" type="ORF">SAMN05216249_10114</name>
</gene>
<proteinExistence type="predicted"/>
<dbReference type="GO" id="GO:0006779">
    <property type="term" value="P:porphyrin-containing compound biosynthetic process"/>
    <property type="evidence" value="ECO:0007669"/>
    <property type="project" value="InterPro"/>
</dbReference>
<name>A0A1I0UXC9_9FIRM</name>
<evidence type="ECO:0000313" key="3">
    <source>
        <dbReference type="Proteomes" id="UP000198838"/>
    </source>
</evidence>
<dbReference type="PANTHER" id="PTHR47099">
    <property type="entry name" value="METHYLCOBAMIDE:COM METHYLTRANSFERASE MTBA"/>
    <property type="match status" value="1"/>
</dbReference>
<dbReference type="InterPro" id="IPR038071">
    <property type="entry name" value="UROD/MetE-like_sf"/>
</dbReference>
<dbReference type="PANTHER" id="PTHR47099:SF1">
    <property type="entry name" value="METHYLCOBAMIDE:COM METHYLTRANSFERASE MTBA"/>
    <property type="match status" value="1"/>
</dbReference>
<dbReference type="GO" id="GO:0004853">
    <property type="term" value="F:uroporphyrinogen decarboxylase activity"/>
    <property type="evidence" value="ECO:0007669"/>
    <property type="project" value="InterPro"/>
</dbReference>
<dbReference type="Proteomes" id="UP000198838">
    <property type="component" value="Unassembled WGS sequence"/>
</dbReference>
<dbReference type="Gene3D" id="3.20.20.210">
    <property type="match status" value="1"/>
</dbReference>
<dbReference type="InterPro" id="IPR052024">
    <property type="entry name" value="Methanogen_methyltrans"/>
</dbReference>
<evidence type="ECO:0000313" key="2">
    <source>
        <dbReference type="EMBL" id="SFA68715.1"/>
    </source>
</evidence>
<dbReference type="AlphaFoldDB" id="A0A1I0UXC9"/>
<dbReference type="STRING" id="1120918.SAMN05216249_10114"/>
<dbReference type="SUPFAM" id="SSF51726">
    <property type="entry name" value="UROD/MetE-like"/>
    <property type="match status" value="1"/>
</dbReference>
<evidence type="ECO:0000259" key="1">
    <source>
        <dbReference type="Pfam" id="PF01208"/>
    </source>
</evidence>
<dbReference type="EMBL" id="FOJY01000001">
    <property type="protein sequence ID" value="SFA68715.1"/>
    <property type="molecule type" value="Genomic_DNA"/>
</dbReference>
<reference evidence="2 3" key="1">
    <citation type="submission" date="2016-10" db="EMBL/GenBank/DDBJ databases">
        <authorList>
            <person name="de Groot N.N."/>
        </authorList>
    </citation>
    <scope>NUCLEOTIDE SEQUENCE [LARGE SCALE GENOMIC DNA]</scope>
    <source>
        <strain evidence="2 3">DSM 5522</strain>
    </source>
</reference>
<feature type="domain" description="Uroporphyrinogen decarboxylase (URO-D)" evidence="1">
    <location>
        <begin position="144"/>
        <end position="308"/>
    </location>
</feature>
<dbReference type="RefSeq" id="WP_092869745.1">
    <property type="nucleotide sequence ID" value="NZ_FOJY01000001.1"/>
</dbReference>
<dbReference type="OrthoDB" id="9815759at2"/>
<organism evidence="2 3">
    <name type="scientific">Acetitomaculum ruminis DSM 5522</name>
    <dbReference type="NCBI Taxonomy" id="1120918"/>
    <lineage>
        <taxon>Bacteria</taxon>
        <taxon>Bacillati</taxon>
        <taxon>Bacillota</taxon>
        <taxon>Clostridia</taxon>
        <taxon>Lachnospirales</taxon>
        <taxon>Lachnospiraceae</taxon>
        <taxon>Acetitomaculum</taxon>
    </lineage>
</organism>
<dbReference type="Pfam" id="PF01208">
    <property type="entry name" value="URO-D"/>
    <property type="match status" value="1"/>
</dbReference>
<keyword evidence="3" id="KW-1185">Reference proteome</keyword>
<sequence>MAQLTERENFLRLYKGECPEWVPTYSFGKLPGMMPQDLERLASSYVGPGVLNEKRTPTGGFDCWGVEFVATEGTGMASLPKPGQFILDDIRKWRDVIKAPDLSGVDWEAMAKKDLEMADIDQKNTATIFALNIGYFEELMAFMGFTEGLCALSEEPEECKELIMYMADFYVDVAEKCIDYYNVDVLNITDDTATKLSPFISPQTYRDIIKPAHAKQAEVARKRGIPIEMHCCGRCEDLIDDWIDFGVVAWNPAQTTNDLKAIKEKYGNSLAICGGWDFEGKVADPNIGEEEFKQTVRDAIDAYAPGGGYCWCAGALGAIGDPITDKKNKWMAEEVSDYGRSFYSKQKSTII</sequence>
<protein>
    <submittedName>
        <fullName evidence="2">Uroporphyrinogen decarboxylase (URO-D)</fullName>
    </submittedName>
</protein>